<evidence type="ECO:0000256" key="2">
    <source>
        <dbReference type="ARBA" id="ARBA00022723"/>
    </source>
</evidence>
<dbReference type="EMBL" id="JAANQT010001759">
    <property type="protein sequence ID" value="KAG1304043.1"/>
    <property type="molecule type" value="Genomic_DNA"/>
</dbReference>
<gene>
    <name evidence="5" type="ORF">G6F64_009544</name>
</gene>
<organism evidence="5 6">
    <name type="scientific">Rhizopus oryzae</name>
    <name type="common">Mucormycosis agent</name>
    <name type="synonym">Rhizopus arrhizus var. delemar</name>
    <dbReference type="NCBI Taxonomy" id="64495"/>
    <lineage>
        <taxon>Eukaryota</taxon>
        <taxon>Fungi</taxon>
        <taxon>Fungi incertae sedis</taxon>
        <taxon>Mucoromycota</taxon>
        <taxon>Mucoromycotina</taxon>
        <taxon>Mucoromycetes</taxon>
        <taxon>Mucorales</taxon>
        <taxon>Mucorineae</taxon>
        <taxon>Rhizopodaceae</taxon>
        <taxon>Rhizopus</taxon>
    </lineage>
</organism>
<evidence type="ECO:0000256" key="4">
    <source>
        <dbReference type="ARBA" id="ARBA00023242"/>
    </source>
</evidence>
<keyword evidence="3" id="KW-0238">DNA-binding</keyword>
<evidence type="ECO:0000256" key="1">
    <source>
        <dbReference type="ARBA" id="ARBA00004123"/>
    </source>
</evidence>
<keyword evidence="6" id="KW-1185">Reference proteome</keyword>
<evidence type="ECO:0000313" key="6">
    <source>
        <dbReference type="Proteomes" id="UP000716291"/>
    </source>
</evidence>
<name>A0A9P6X3D9_RHIOR</name>
<dbReference type="GO" id="GO:0046872">
    <property type="term" value="F:metal ion binding"/>
    <property type="evidence" value="ECO:0007669"/>
    <property type="project" value="UniProtKB-KW"/>
</dbReference>
<dbReference type="PANTHER" id="PTHR46910:SF3">
    <property type="entry name" value="HALOTOLERANCE PROTEIN 9-RELATED"/>
    <property type="match status" value="1"/>
</dbReference>
<keyword evidence="4" id="KW-0539">Nucleus</keyword>
<dbReference type="InterPro" id="IPR050987">
    <property type="entry name" value="AtrR-like"/>
</dbReference>
<dbReference type="GO" id="GO:0003677">
    <property type="term" value="F:DNA binding"/>
    <property type="evidence" value="ECO:0007669"/>
    <property type="project" value="UniProtKB-KW"/>
</dbReference>
<evidence type="ECO:0000313" key="5">
    <source>
        <dbReference type="EMBL" id="KAG1304043.1"/>
    </source>
</evidence>
<dbReference type="GO" id="GO:0003700">
    <property type="term" value="F:DNA-binding transcription factor activity"/>
    <property type="evidence" value="ECO:0007669"/>
    <property type="project" value="InterPro"/>
</dbReference>
<sequence length="644" mass="74889">MPLNKKKIKNSKEKESELPVPYQDFQNLEFTFYEIDSWIESSKLLLEQKTAELERVSPFLIVKPKKDECEEQNSNDQTLVKLNSSILNDMKWTLSFQPGDLLRIDTHITSVEQLIEAVHKIRPQGPVDIPEDDQELASPSTISSTVYQAAEYWPYASLKNPQVFIEDYRHSQMNLDHYLKSMMPSPLNEILKVYWNCLQPQFASDWDSFWNRSSDPKLNQLCTDAALSRVFLHIKRHDRYLCPNAQELAGYYFDRARGELTEYFDDLSSCSLTEAIVDLAMSCLICKRFPKAVIYTDLGYRKWIELGANQNQFRNDRWMRKRYLKIFMCLQFTDFLMGYHRGKPCIIDATELHVDFREIISLNNEFINSIDPKQKEKFKKDAINEAYHVYLLEVSKIGNQITKLILSGASTKVLLMQEHALKQWCEELPAMFSWNQSRKDSKGLIKQPDLEKQCSLSLRIQYERQWINIHKGILQHPNSSHDQRASARQQCIKSAIKMVELGESYCACFDWCVFQYFICNIYQASTVFCLVAMEKTGEQELCRDMIFKVMRIAEKAGRQYEGLPDGISLTLCEFLKSQDLHIDTECACGTYLKDKAVLLSQQQDLQPPPQSADNASHDTAYELDDELKELKQMLFNITESDGLQ</sequence>
<dbReference type="PANTHER" id="PTHR46910">
    <property type="entry name" value="TRANSCRIPTION FACTOR PDR1"/>
    <property type="match status" value="1"/>
</dbReference>
<protein>
    <submittedName>
        <fullName evidence="5">Uncharacterized protein</fullName>
    </submittedName>
</protein>
<accession>A0A9P6X3D9</accession>
<dbReference type="OrthoDB" id="9970124at2759"/>
<keyword evidence="2" id="KW-0479">Metal-binding</keyword>
<comment type="caution">
    <text evidence="5">The sequence shown here is derived from an EMBL/GenBank/DDBJ whole genome shotgun (WGS) entry which is preliminary data.</text>
</comment>
<dbReference type="GO" id="GO:0005634">
    <property type="term" value="C:nucleus"/>
    <property type="evidence" value="ECO:0007669"/>
    <property type="project" value="UniProtKB-SubCell"/>
</dbReference>
<dbReference type="Proteomes" id="UP000716291">
    <property type="component" value="Unassembled WGS sequence"/>
</dbReference>
<proteinExistence type="predicted"/>
<reference evidence="5" key="1">
    <citation type="journal article" date="2020" name="Microb. Genom.">
        <title>Genetic diversity of clinical and environmental Mucorales isolates obtained from an investigation of mucormycosis cases among solid organ transplant recipients.</title>
        <authorList>
            <person name="Nguyen M.H."/>
            <person name="Kaul D."/>
            <person name="Muto C."/>
            <person name="Cheng S.J."/>
            <person name="Richter R.A."/>
            <person name="Bruno V.M."/>
            <person name="Liu G."/>
            <person name="Beyhan S."/>
            <person name="Sundermann A.J."/>
            <person name="Mounaud S."/>
            <person name="Pasculle A.W."/>
            <person name="Nierman W.C."/>
            <person name="Driscoll E."/>
            <person name="Cumbie R."/>
            <person name="Clancy C.J."/>
            <person name="Dupont C.L."/>
        </authorList>
    </citation>
    <scope>NUCLEOTIDE SEQUENCE</scope>
    <source>
        <strain evidence="5">GL11</strain>
    </source>
</reference>
<evidence type="ECO:0000256" key="3">
    <source>
        <dbReference type="ARBA" id="ARBA00023125"/>
    </source>
</evidence>
<comment type="subcellular location">
    <subcellularLocation>
        <location evidence="1">Nucleus</location>
    </subcellularLocation>
</comment>
<dbReference type="CDD" id="cd12148">
    <property type="entry name" value="fungal_TF_MHR"/>
    <property type="match status" value="1"/>
</dbReference>
<dbReference type="AlphaFoldDB" id="A0A9P6X3D9"/>